<sequence length="124" mass="14194">MISRSLLLLVVTALLATTHGQDYQDHYEQDYSQDGLYADYARQQQAKEVAGKAPFGWGKILIGTGLGWIMGGKIHAQRKEKKLNALHKKEQKALYSQYYNDVYQLQQKNAEMVDTLNQLGYRVK</sequence>
<dbReference type="OrthoDB" id="37706at2759"/>
<dbReference type="Proteomes" id="UP000291116">
    <property type="component" value="Unassembled WGS sequence"/>
</dbReference>
<keyword evidence="1" id="KW-0732">Signal</keyword>
<organism evidence="2 3">
    <name type="scientific">Pseudo-nitzschia multistriata</name>
    <dbReference type="NCBI Taxonomy" id="183589"/>
    <lineage>
        <taxon>Eukaryota</taxon>
        <taxon>Sar</taxon>
        <taxon>Stramenopiles</taxon>
        <taxon>Ochrophyta</taxon>
        <taxon>Bacillariophyta</taxon>
        <taxon>Bacillariophyceae</taxon>
        <taxon>Bacillariophycidae</taxon>
        <taxon>Bacillariales</taxon>
        <taxon>Bacillariaceae</taxon>
        <taxon>Pseudo-nitzschia</taxon>
    </lineage>
</organism>
<name>A0A448Z898_9STRA</name>
<accession>A0A448Z898</accession>
<feature type="signal peptide" evidence="1">
    <location>
        <begin position="1"/>
        <end position="20"/>
    </location>
</feature>
<gene>
    <name evidence="2" type="ORF">PSNMU_V1.4_AUG-EV-PASAV3_0050170</name>
</gene>
<evidence type="ECO:0000313" key="2">
    <source>
        <dbReference type="EMBL" id="VEU38265.1"/>
    </source>
</evidence>
<evidence type="ECO:0000256" key="1">
    <source>
        <dbReference type="SAM" id="SignalP"/>
    </source>
</evidence>
<keyword evidence="3" id="KW-1185">Reference proteome</keyword>
<reference evidence="2 3" key="1">
    <citation type="submission" date="2019-01" db="EMBL/GenBank/DDBJ databases">
        <authorList>
            <person name="Ferrante I. M."/>
        </authorList>
    </citation>
    <scope>NUCLEOTIDE SEQUENCE [LARGE SCALE GENOMIC DNA]</scope>
    <source>
        <strain evidence="2 3">B856</strain>
    </source>
</reference>
<dbReference type="AlphaFoldDB" id="A0A448Z898"/>
<feature type="chain" id="PRO_5019128884" evidence="1">
    <location>
        <begin position="21"/>
        <end position="124"/>
    </location>
</feature>
<evidence type="ECO:0000313" key="3">
    <source>
        <dbReference type="Proteomes" id="UP000291116"/>
    </source>
</evidence>
<proteinExistence type="predicted"/>
<protein>
    <submittedName>
        <fullName evidence="2">Uncharacterized protein</fullName>
    </submittedName>
</protein>
<dbReference type="EMBL" id="CAACVS010000160">
    <property type="protein sequence ID" value="VEU38265.1"/>
    <property type="molecule type" value="Genomic_DNA"/>
</dbReference>